<dbReference type="AlphaFoldDB" id="A0A553Z3A7"/>
<evidence type="ECO:0000256" key="1">
    <source>
        <dbReference type="SAM" id="Phobius"/>
    </source>
</evidence>
<organism evidence="2 3">
    <name type="scientific">Streptomyces benahoarensis</name>
    <dbReference type="NCBI Taxonomy" id="2595054"/>
    <lineage>
        <taxon>Bacteria</taxon>
        <taxon>Bacillati</taxon>
        <taxon>Actinomycetota</taxon>
        <taxon>Actinomycetes</taxon>
        <taxon>Kitasatosporales</taxon>
        <taxon>Streptomycetaceae</taxon>
        <taxon>Streptomyces</taxon>
    </lineage>
</organism>
<name>A0A553Z3A7_9ACTN</name>
<dbReference type="EMBL" id="VKLS01000294">
    <property type="protein sequence ID" value="TSB35912.1"/>
    <property type="molecule type" value="Genomic_DNA"/>
</dbReference>
<gene>
    <name evidence="2" type="ORF">FNZ23_20485</name>
</gene>
<dbReference type="Proteomes" id="UP000320888">
    <property type="component" value="Unassembled WGS sequence"/>
</dbReference>
<accession>A0A553Z3A7</accession>
<proteinExistence type="predicted"/>
<protein>
    <submittedName>
        <fullName evidence="2">Uncharacterized protein</fullName>
    </submittedName>
</protein>
<evidence type="ECO:0000313" key="2">
    <source>
        <dbReference type="EMBL" id="TSB35912.1"/>
    </source>
</evidence>
<comment type="caution">
    <text evidence="2">The sequence shown here is derived from an EMBL/GenBank/DDBJ whole genome shotgun (WGS) entry which is preliminary data.</text>
</comment>
<keyword evidence="1" id="KW-0472">Membrane</keyword>
<dbReference type="RefSeq" id="WP_143943788.1">
    <property type="nucleotide sequence ID" value="NZ_VKLS01000294.1"/>
</dbReference>
<evidence type="ECO:0000313" key="3">
    <source>
        <dbReference type="Proteomes" id="UP000320888"/>
    </source>
</evidence>
<keyword evidence="3" id="KW-1185">Reference proteome</keyword>
<feature type="transmembrane region" description="Helical" evidence="1">
    <location>
        <begin position="6"/>
        <end position="28"/>
    </location>
</feature>
<sequence length="86" mass="9471">MLLSVEILQLIGFAVLGVASVVWVVGLLRLLRREERRAAAGRDGRALLDRVPRQTGPAGPPAECVELTAAEREAFALLVRQLTRRR</sequence>
<reference evidence="2 3" key="1">
    <citation type="submission" date="2019-07" db="EMBL/GenBank/DDBJ databases">
        <title>Draft genome for Streptomyces benahoarensis MZ03-48.</title>
        <authorList>
            <person name="Gonzalez-Pimentel J.L."/>
        </authorList>
    </citation>
    <scope>NUCLEOTIDE SEQUENCE [LARGE SCALE GENOMIC DNA]</scope>
    <source>
        <strain evidence="2 3">MZ03-48</strain>
    </source>
</reference>
<keyword evidence="1" id="KW-1133">Transmembrane helix</keyword>
<dbReference type="OrthoDB" id="4337460at2"/>
<keyword evidence="1" id="KW-0812">Transmembrane</keyword>